<keyword evidence="1" id="KW-0732">Signal</keyword>
<dbReference type="Gene3D" id="2.60.40.2480">
    <property type="entry name" value="Periplasmic metal-binding protein Tp34-type"/>
    <property type="match status" value="1"/>
</dbReference>
<dbReference type="OrthoDB" id="156174at2157"/>
<organism evidence="4 5">
    <name type="scientific">Natronorubrum halalkaliphilum</name>
    <dbReference type="NCBI Taxonomy" id="2691917"/>
    <lineage>
        <taxon>Archaea</taxon>
        <taxon>Methanobacteriati</taxon>
        <taxon>Methanobacteriota</taxon>
        <taxon>Stenosarchaea group</taxon>
        <taxon>Halobacteria</taxon>
        <taxon>Halobacteriales</taxon>
        <taxon>Natrialbaceae</taxon>
        <taxon>Natronorubrum</taxon>
    </lineage>
</organism>
<keyword evidence="5" id="KW-1185">Reference proteome</keyword>
<evidence type="ECO:0000256" key="2">
    <source>
        <dbReference type="SAM" id="MobiDB-lite"/>
    </source>
</evidence>
<dbReference type="EMBL" id="WUYX01000029">
    <property type="protein sequence ID" value="MXV62403.1"/>
    <property type="molecule type" value="Genomic_DNA"/>
</dbReference>
<feature type="compositionally biased region" description="Basic and acidic residues" evidence="2">
    <location>
        <begin position="232"/>
        <end position="248"/>
    </location>
</feature>
<feature type="compositionally biased region" description="Acidic residues" evidence="2">
    <location>
        <begin position="249"/>
        <end position="263"/>
    </location>
</feature>
<feature type="domain" description="DUF7350" evidence="3">
    <location>
        <begin position="278"/>
        <end position="397"/>
    </location>
</feature>
<dbReference type="Pfam" id="PF24041">
    <property type="entry name" value="DUF7350"/>
    <property type="match status" value="1"/>
</dbReference>
<dbReference type="AlphaFoldDB" id="A0A6B0VMG6"/>
<dbReference type="PROSITE" id="PS51257">
    <property type="entry name" value="PROKAR_LIPOPROTEIN"/>
    <property type="match status" value="1"/>
</dbReference>
<reference evidence="4 5" key="1">
    <citation type="submission" date="2020-01" db="EMBL/GenBank/DDBJ databases">
        <title>Natronorubrum sp. JWXQ-INN 674 isolated from Inner Mongolia Autonomous Region of China.</title>
        <authorList>
            <person name="Xue Q."/>
        </authorList>
    </citation>
    <scope>NUCLEOTIDE SEQUENCE [LARGE SCALE GENOMIC DNA]</scope>
    <source>
        <strain evidence="4 5">JWXQ-INN-674</strain>
    </source>
</reference>
<dbReference type="Pfam" id="PF10634">
    <property type="entry name" value="Iron_transport"/>
    <property type="match status" value="1"/>
</dbReference>
<gene>
    <name evidence="4" type="ORF">GS429_10070</name>
</gene>
<evidence type="ECO:0000313" key="4">
    <source>
        <dbReference type="EMBL" id="MXV62403.1"/>
    </source>
</evidence>
<evidence type="ECO:0000313" key="5">
    <source>
        <dbReference type="Proteomes" id="UP000434101"/>
    </source>
</evidence>
<feature type="region of interest" description="Disordered" evidence="2">
    <location>
        <begin position="218"/>
        <end position="281"/>
    </location>
</feature>
<evidence type="ECO:0000256" key="1">
    <source>
        <dbReference type="ARBA" id="ARBA00022729"/>
    </source>
</evidence>
<feature type="region of interest" description="Disordered" evidence="2">
    <location>
        <begin position="114"/>
        <end position="139"/>
    </location>
</feature>
<dbReference type="InterPro" id="IPR038482">
    <property type="entry name" value="Tp34-type_sf"/>
</dbReference>
<protein>
    <recommendedName>
        <fullName evidence="3">DUF7350 domain-containing protein</fullName>
    </recommendedName>
</protein>
<accession>A0A6B0VMG6</accession>
<evidence type="ECO:0000259" key="3">
    <source>
        <dbReference type="Pfam" id="PF24041"/>
    </source>
</evidence>
<dbReference type="InterPro" id="IPR055774">
    <property type="entry name" value="DUF7350"/>
</dbReference>
<dbReference type="RefSeq" id="WP_160065138.1">
    <property type="nucleotide sequence ID" value="NZ_WUYX01000029.1"/>
</dbReference>
<sequence length="404" mass="43856">MQRREAIAAGSCLAAALASGCLETLRREDAWRELVADPPEGIYVPPHADGMVTYGTATAAGRKISLMATRPHSFWPVTDAERSRADVRSRHAVHLMVDVRDSEAGAIVPAPVTTSIRRGGTAEASDGRNGAADRDPIDRRSLWPMLSQRMGPHYGDNVALDGDGTYTATVQVGPTNADVIGPLSDELERSTSVDDALEFEFEFEYEAAEIDAIERRLIDEDEGRGEPGALEPMRDHAGGDHGHDHEPSDEQQQDDSDGESDADRDEHAASPFGFDDATRVGSETSDDITYIAAVVEDEDRTDADTAALAVTARTAYNQYTLPFASLIIELSQNGDRLASGPLRETIDSRTGHHYRTRVDPVALVRADELAIGLETTPQVARHEGYETAFFQPDSVTLPMPLAFE</sequence>
<proteinExistence type="predicted"/>
<comment type="caution">
    <text evidence="4">The sequence shown here is derived from an EMBL/GenBank/DDBJ whole genome shotgun (WGS) entry which is preliminary data.</text>
</comment>
<dbReference type="Proteomes" id="UP000434101">
    <property type="component" value="Unassembled WGS sequence"/>
</dbReference>
<name>A0A6B0VMG6_9EURY</name>
<dbReference type="InterPro" id="IPR018470">
    <property type="entry name" value="Metal-bd_Tp34-typ"/>
</dbReference>